<keyword evidence="5" id="KW-1185">Reference proteome</keyword>
<dbReference type="RefSeq" id="WP_134447461.1">
    <property type="nucleotide sequence ID" value="NZ_SOFS01000005.1"/>
</dbReference>
<evidence type="ECO:0000256" key="2">
    <source>
        <dbReference type="SAM" id="SignalP"/>
    </source>
</evidence>
<organism evidence="4 5">
    <name type="scientific">Cryobacterium glucosi</name>
    <dbReference type="NCBI Taxonomy" id="1259175"/>
    <lineage>
        <taxon>Bacteria</taxon>
        <taxon>Bacillati</taxon>
        <taxon>Actinomycetota</taxon>
        <taxon>Actinomycetes</taxon>
        <taxon>Micrococcales</taxon>
        <taxon>Microbacteriaceae</taxon>
        <taxon>Cryobacterium</taxon>
    </lineage>
</organism>
<protein>
    <submittedName>
        <fullName evidence="4">DUF2202 domain-containing protein</fullName>
    </submittedName>
</protein>
<dbReference type="Gene3D" id="1.20.1260.10">
    <property type="match status" value="1"/>
</dbReference>
<reference evidence="4 5" key="1">
    <citation type="submission" date="2019-03" db="EMBL/GenBank/DDBJ databases">
        <title>Genomics of glacier-inhabiting Cryobacterium strains.</title>
        <authorList>
            <person name="Liu Q."/>
            <person name="Xin Y.-H."/>
        </authorList>
    </citation>
    <scope>NUCLEOTIDE SEQUENCE [LARGE SCALE GENOMIC DNA]</scope>
    <source>
        <strain evidence="4 5">MDB1-5</strain>
    </source>
</reference>
<keyword evidence="2" id="KW-0732">Signal</keyword>
<dbReference type="InterPro" id="IPR009078">
    <property type="entry name" value="Ferritin-like_SF"/>
</dbReference>
<gene>
    <name evidence="4" type="ORF">E3O46_00810</name>
</gene>
<feature type="chain" id="PRO_5046878840" evidence="2">
    <location>
        <begin position="28"/>
        <end position="240"/>
    </location>
</feature>
<feature type="domain" description="DUF2202" evidence="3">
    <location>
        <begin position="108"/>
        <end position="238"/>
    </location>
</feature>
<dbReference type="InterPro" id="IPR012347">
    <property type="entry name" value="Ferritin-like"/>
</dbReference>
<proteinExistence type="predicted"/>
<feature type="signal peptide" evidence="2">
    <location>
        <begin position="1"/>
        <end position="27"/>
    </location>
</feature>
<accession>A0ABY2ITG6</accession>
<comment type="caution">
    <text evidence="4">The sequence shown here is derived from an EMBL/GenBank/DDBJ whole genome shotgun (WGS) entry which is preliminary data.</text>
</comment>
<evidence type="ECO:0000256" key="1">
    <source>
        <dbReference type="SAM" id="MobiDB-lite"/>
    </source>
</evidence>
<evidence type="ECO:0000313" key="4">
    <source>
        <dbReference type="EMBL" id="TFC23612.1"/>
    </source>
</evidence>
<name>A0ABY2ITG6_9MICO</name>
<dbReference type="EMBL" id="SOFS01000005">
    <property type="protein sequence ID" value="TFC23612.1"/>
    <property type="molecule type" value="Genomic_DNA"/>
</dbReference>
<dbReference type="SUPFAM" id="SSF47240">
    <property type="entry name" value="Ferritin-like"/>
    <property type="match status" value="1"/>
</dbReference>
<dbReference type="CDD" id="cd01048">
    <property type="entry name" value="Ferritin_like_AB2"/>
    <property type="match status" value="1"/>
</dbReference>
<dbReference type="InterPro" id="IPR019243">
    <property type="entry name" value="DUF2202"/>
</dbReference>
<evidence type="ECO:0000313" key="5">
    <source>
        <dbReference type="Proteomes" id="UP000297604"/>
    </source>
</evidence>
<evidence type="ECO:0000259" key="3">
    <source>
        <dbReference type="Pfam" id="PF09968"/>
    </source>
</evidence>
<feature type="region of interest" description="Disordered" evidence="1">
    <location>
        <begin position="53"/>
        <end position="77"/>
    </location>
</feature>
<dbReference type="Pfam" id="PF09968">
    <property type="entry name" value="DUF2202"/>
    <property type="match status" value="1"/>
</dbReference>
<sequence length="240" mass="24617">MRKGIIITTAIASGVVITALIATPSIAAMNRGGDPQGTGPTASSSQPYAQTEHMNRMGDGMGSASEMGAGMGAGNRAGMQGDASKGVGMAAGLADVASGTMTDEQKASLTAMAAEEKVAHDLYVAFAEKYDAAVFSRIARSETMHLDAVRTLLERYSITDPTIGLEVGMFPTDASQKLYDTLLAQGSASLDAARETARTVETTDIADLTAASAGVTAPDVLAVYEHLLTASQHHLSAFGG</sequence>
<dbReference type="Proteomes" id="UP000297604">
    <property type="component" value="Unassembled WGS sequence"/>
</dbReference>